<gene>
    <name evidence="8" type="ORF">SAMN04488561_4232</name>
</gene>
<sequence>MRNRFVAGVFATALAAGVVGPAHADPAVPTESELQDARDAEAAAAGSVAALEARLADLTAQVDALYIAAAKAIEAYNGARVLLEQATEAETTARAAAEQRAAEAEQARIELGRMAAATYSQGGQLAGVGMVLGADDGQALYEGMGALRAVTRSQATIAQRARDARQEADDAAALAATALAERSAAAEQADTARAAAEAAVAGQEQAVAAVEEQRGAAITQLAAARGTTVTLERQRQEALAAEQERAEQEQAEQPTAPPQPTTEPSVGPPDDPTVPVEPPPTTPPQPTTEPSPPQPTTPPEPPEPPVPPQPTVEPSPEPTEEPEEPEQPDPPASGAQAAVDYAYAQVGKPYEWGADGPNSFDCSGLTMRAWEAGGVGLPHWSVAQAQAVDRVSYSDLRAGDLIFWSDNGQASGVYHVGLYIGGGRMIHAPRPGKNVEVQNVFYWVDPSFYGRV</sequence>
<dbReference type="STRING" id="561176.SAMN04488561_4232"/>
<proteinExistence type="inferred from homology"/>
<name>A0A1H5PGX8_9ACTN</name>
<feature type="signal peptide" evidence="6">
    <location>
        <begin position="1"/>
        <end position="24"/>
    </location>
</feature>
<dbReference type="SUPFAM" id="SSF54001">
    <property type="entry name" value="Cysteine proteinases"/>
    <property type="match status" value="1"/>
</dbReference>
<dbReference type="GO" id="GO:0006508">
    <property type="term" value="P:proteolysis"/>
    <property type="evidence" value="ECO:0007669"/>
    <property type="project" value="UniProtKB-KW"/>
</dbReference>
<feature type="region of interest" description="Disordered" evidence="5">
    <location>
        <begin position="227"/>
        <end position="335"/>
    </location>
</feature>
<dbReference type="InterPro" id="IPR051794">
    <property type="entry name" value="PG_Endopeptidase_C40"/>
</dbReference>
<protein>
    <submittedName>
        <fullName evidence="8">NlpC/P60 family protein</fullName>
    </submittedName>
</protein>
<evidence type="ECO:0000256" key="1">
    <source>
        <dbReference type="ARBA" id="ARBA00007074"/>
    </source>
</evidence>
<dbReference type="InterPro" id="IPR000064">
    <property type="entry name" value="NLP_P60_dom"/>
</dbReference>
<dbReference type="AlphaFoldDB" id="A0A1H5PGX8"/>
<comment type="similarity">
    <text evidence="1">Belongs to the peptidase C40 family.</text>
</comment>
<dbReference type="PANTHER" id="PTHR47359:SF3">
    <property type="entry name" value="NLP_P60 DOMAIN-CONTAINING PROTEIN-RELATED"/>
    <property type="match status" value="1"/>
</dbReference>
<dbReference type="Pfam" id="PF00877">
    <property type="entry name" value="NLPC_P60"/>
    <property type="match status" value="1"/>
</dbReference>
<evidence type="ECO:0000256" key="5">
    <source>
        <dbReference type="SAM" id="MobiDB-lite"/>
    </source>
</evidence>
<evidence type="ECO:0000256" key="6">
    <source>
        <dbReference type="SAM" id="SignalP"/>
    </source>
</evidence>
<dbReference type="PANTHER" id="PTHR47359">
    <property type="entry name" value="PEPTIDOGLYCAN DL-ENDOPEPTIDASE CWLO"/>
    <property type="match status" value="1"/>
</dbReference>
<keyword evidence="4" id="KW-0788">Thiol protease</keyword>
<dbReference type="PROSITE" id="PS51935">
    <property type="entry name" value="NLPC_P60"/>
    <property type="match status" value="1"/>
</dbReference>
<dbReference type="InterPro" id="IPR038765">
    <property type="entry name" value="Papain-like_cys_pep_sf"/>
</dbReference>
<feature type="compositionally biased region" description="Pro residues" evidence="5">
    <location>
        <begin position="255"/>
        <end position="317"/>
    </location>
</feature>
<dbReference type="GO" id="GO:0008234">
    <property type="term" value="F:cysteine-type peptidase activity"/>
    <property type="evidence" value="ECO:0007669"/>
    <property type="project" value="UniProtKB-KW"/>
</dbReference>
<evidence type="ECO:0000256" key="2">
    <source>
        <dbReference type="ARBA" id="ARBA00022670"/>
    </source>
</evidence>
<evidence type="ECO:0000313" key="9">
    <source>
        <dbReference type="Proteomes" id="UP000181980"/>
    </source>
</evidence>
<feature type="domain" description="NlpC/P60" evidence="7">
    <location>
        <begin position="332"/>
        <end position="452"/>
    </location>
</feature>
<evidence type="ECO:0000256" key="4">
    <source>
        <dbReference type="ARBA" id="ARBA00022807"/>
    </source>
</evidence>
<keyword evidence="6" id="KW-0732">Signal</keyword>
<dbReference type="Gene3D" id="3.90.1720.10">
    <property type="entry name" value="endopeptidase domain like (from Nostoc punctiforme)"/>
    <property type="match status" value="1"/>
</dbReference>
<keyword evidence="9" id="KW-1185">Reference proteome</keyword>
<reference evidence="9" key="1">
    <citation type="submission" date="2016-10" db="EMBL/GenBank/DDBJ databases">
        <authorList>
            <person name="Varghese N."/>
            <person name="Submissions S."/>
        </authorList>
    </citation>
    <scope>NUCLEOTIDE SEQUENCE [LARGE SCALE GENOMIC DNA]</scope>
    <source>
        <strain evidence="9">DSM 45237</strain>
    </source>
</reference>
<organism evidence="8 9">
    <name type="scientific">Jiangella alba</name>
    <dbReference type="NCBI Taxonomy" id="561176"/>
    <lineage>
        <taxon>Bacteria</taxon>
        <taxon>Bacillati</taxon>
        <taxon>Actinomycetota</taxon>
        <taxon>Actinomycetes</taxon>
        <taxon>Jiangellales</taxon>
        <taxon>Jiangellaceae</taxon>
        <taxon>Jiangella</taxon>
    </lineage>
</organism>
<evidence type="ECO:0000313" key="8">
    <source>
        <dbReference type="EMBL" id="SEF12388.1"/>
    </source>
</evidence>
<feature type="compositionally biased region" description="Basic and acidic residues" evidence="5">
    <location>
        <begin position="232"/>
        <end position="248"/>
    </location>
</feature>
<keyword evidence="3" id="KW-0378">Hydrolase</keyword>
<dbReference type="EMBL" id="FNUC01000004">
    <property type="protein sequence ID" value="SEF12388.1"/>
    <property type="molecule type" value="Genomic_DNA"/>
</dbReference>
<feature type="chain" id="PRO_5010274632" evidence="6">
    <location>
        <begin position="25"/>
        <end position="452"/>
    </location>
</feature>
<feature type="compositionally biased region" description="Acidic residues" evidence="5">
    <location>
        <begin position="318"/>
        <end position="327"/>
    </location>
</feature>
<evidence type="ECO:0000259" key="7">
    <source>
        <dbReference type="PROSITE" id="PS51935"/>
    </source>
</evidence>
<keyword evidence="2" id="KW-0645">Protease</keyword>
<evidence type="ECO:0000256" key="3">
    <source>
        <dbReference type="ARBA" id="ARBA00022801"/>
    </source>
</evidence>
<dbReference type="Proteomes" id="UP000181980">
    <property type="component" value="Unassembled WGS sequence"/>
</dbReference>
<accession>A0A1H5PGX8</accession>